<evidence type="ECO:0000313" key="11">
    <source>
        <dbReference type="Proteomes" id="UP000236910"/>
    </source>
</evidence>
<gene>
    <name evidence="10" type="ORF">C0175_00845</name>
</gene>
<dbReference type="InterPro" id="IPR035906">
    <property type="entry name" value="MetI-like_sf"/>
</dbReference>
<sequence>MKKLKPIFLNILTYVLLFVFFFPIFWLVLSSFKPSYDLYAYPPKLLSTNLTFENYVNAWSSGDFPLYFMNSAIVTISSTVLTVAISMMAGFALAKYKFFGGNVIFWTMLATLMLPLQVIMIPIFIILKNFHMLNSYLGLIIPPSATPTGIFLVRQYLVSLPNELIEFARIDGASEWRIFWSIILPLSTPVIATLTIFSVMWRWNDFLWPLIVISNEKLYTVQLALGMFSGQHTINWSGLLPMTVLSMLPIVVVFIAFQRLFIRGIYAGSVK</sequence>
<dbReference type="PANTHER" id="PTHR43744">
    <property type="entry name" value="ABC TRANSPORTER PERMEASE PROTEIN MG189-RELATED-RELATED"/>
    <property type="match status" value="1"/>
</dbReference>
<feature type="transmembrane region" description="Helical" evidence="8">
    <location>
        <begin position="133"/>
        <end position="157"/>
    </location>
</feature>
<dbReference type="Gene3D" id="1.10.3720.10">
    <property type="entry name" value="MetI-like"/>
    <property type="match status" value="1"/>
</dbReference>
<dbReference type="InterPro" id="IPR000515">
    <property type="entry name" value="MetI-like"/>
</dbReference>
<keyword evidence="7 8" id="KW-0472">Membrane</keyword>
<evidence type="ECO:0000313" key="10">
    <source>
        <dbReference type="EMBL" id="PMP83978.1"/>
    </source>
</evidence>
<dbReference type="GO" id="GO:0055085">
    <property type="term" value="P:transmembrane transport"/>
    <property type="evidence" value="ECO:0007669"/>
    <property type="project" value="InterPro"/>
</dbReference>
<keyword evidence="4" id="KW-1003">Cell membrane</keyword>
<comment type="subcellular location">
    <subcellularLocation>
        <location evidence="1 8">Cell membrane</location>
        <topology evidence="1 8">Multi-pass membrane protein</topology>
    </subcellularLocation>
</comment>
<dbReference type="AlphaFoldDB" id="A0A2J6X9A9"/>
<keyword evidence="5 8" id="KW-0812">Transmembrane</keyword>
<evidence type="ECO:0000256" key="8">
    <source>
        <dbReference type="RuleBase" id="RU363032"/>
    </source>
</evidence>
<evidence type="ECO:0000259" key="9">
    <source>
        <dbReference type="PROSITE" id="PS50928"/>
    </source>
</evidence>
<name>A0A2J6X9A9_9BACT</name>
<feature type="domain" description="ABC transmembrane type-1" evidence="9">
    <location>
        <begin position="68"/>
        <end position="257"/>
    </location>
</feature>
<accession>A0A2J6X9A9</accession>
<evidence type="ECO:0000256" key="3">
    <source>
        <dbReference type="ARBA" id="ARBA00022448"/>
    </source>
</evidence>
<dbReference type="SUPFAM" id="SSF161098">
    <property type="entry name" value="MetI-like"/>
    <property type="match status" value="1"/>
</dbReference>
<comment type="caution">
    <text evidence="10">The sequence shown here is derived from an EMBL/GenBank/DDBJ whole genome shotgun (WGS) entry which is preliminary data.</text>
</comment>
<feature type="transmembrane region" description="Helical" evidence="8">
    <location>
        <begin position="236"/>
        <end position="257"/>
    </location>
</feature>
<keyword evidence="3 8" id="KW-0813">Transport</keyword>
<protein>
    <recommendedName>
        <fullName evidence="2">sn-glycerol-3-phosphate transport system permease protein UgpE</fullName>
    </recommendedName>
</protein>
<feature type="transmembrane region" description="Helical" evidence="8">
    <location>
        <begin position="103"/>
        <end position="127"/>
    </location>
</feature>
<dbReference type="CDD" id="cd06261">
    <property type="entry name" value="TM_PBP2"/>
    <property type="match status" value="1"/>
</dbReference>
<feature type="transmembrane region" description="Helical" evidence="8">
    <location>
        <begin position="7"/>
        <end position="29"/>
    </location>
</feature>
<dbReference type="PROSITE" id="PS50928">
    <property type="entry name" value="ABC_TM1"/>
    <property type="match status" value="1"/>
</dbReference>
<dbReference type="PANTHER" id="PTHR43744:SF8">
    <property type="entry name" value="SN-GLYCEROL-3-PHOSPHATE TRANSPORT SYSTEM PERMEASE PROTEIN UGPE"/>
    <property type="match status" value="1"/>
</dbReference>
<feature type="transmembrane region" description="Helical" evidence="8">
    <location>
        <begin position="178"/>
        <end position="201"/>
    </location>
</feature>
<evidence type="ECO:0000256" key="4">
    <source>
        <dbReference type="ARBA" id="ARBA00022475"/>
    </source>
</evidence>
<keyword evidence="6 8" id="KW-1133">Transmembrane helix</keyword>
<dbReference type="GO" id="GO:0005886">
    <property type="term" value="C:plasma membrane"/>
    <property type="evidence" value="ECO:0007669"/>
    <property type="project" value="UniProtKB-SubCell"/>
</dbReference>
<dbReference type="Proteomes" id="UP000236910">
    <property type="component" value="Unassembled WGS sequence"/>
</dbReference>
<evidence type="ECO:0000256" key="5">
    <source>
        <dbReference type="ARBA" id="ARBA00022692"/>
    </source>
</evidence>
<feature type="transmembrane region" description="Helical" evidence="8">
    <location>
        <begin position="67"/>
        <end position="91"/>
    </location>
</feature>
<evidence type="ECO:0000256" key="1">
    <source>
        <dbReference type="ARBA" id="ARBA00004651"/>
    </source>
</evidence>
<reference evidence="10 11" key="1">
    <citation type="submission" date="2018-01" db="EMBL/GenBank/DDBJ databases">
        <title>Metagenomic assembled genomes from two thermal pools in the Uzon Caldera, Kamchatka, Russia.</title>
        <authorList>
            <person name="Wilkins L."/>
            <person name="Ettinger C."/>
        </authorList>
    </citation>
    <scope>NUCLEOTIDE SEQUENCE [LARGE SCALE GENOMIC DNA]</scope>
    <source>
        <strain evidence="10">ARK-10</strain>
    </source>
</reference>
<proteinExistence type="inferred from homology"/>
<evidence type="ECO:0000256" key="2">
    <source>
        <dbReference type="ARBA" id="ARBA00020515"/>
    </source>
</evidence>
<evidence type="ECO:0000256" key="6">
    <source>
        <dbReference type="ARBA" id="ARBA00022989"/>
    </source>
</evidence>
<evidence type="ECO:0000256" key="7">
    <source>
        <dbReference type="ARBA" id="ARBA00023136"/>
    </source>
</evidence>
<dbReference type="EMBL" id="PNIX01000050">
    <property type="protein sequence ID" value="PMP83978.1"/>
    <property type="molecule type" value="Genomic_DNA"/>
</dbReference>
<organism evidence="10 11">
    <name type="scientific">Caldisericum exile</name>
    <dbReference type="NCBI Taxonomy" id="693075"/>
    <lineage>
        <taxon>Bacteria</taxon>
        <taxon>Pseudomonadati</taxon>
        <taxon>Caldisericota/Cryosericota group</taxon>
        <taxon>Caldisericota</taxon>
        <taxon>Caldisericia</taxon>
        <taxon>Caldisericales</taxon>
        <taxon>Caldisericaceae</taxon>
        <taxon>Caldisericum</taxon>
    </lineage>
</organism>
<comment type="similarity">
    <text evidence="8">Belongs to the binding-protein-dependent transport system permease family.</text>
</comment>
<dbReference type="Pfam" id="PF00528">
    <property type="entry name" value="BPD_transp_1"/>
    <property type="match status" value="1"/>
</dbReference>